<dbReference type="InterPro" id="IPR005946">
    <property type="entry name" value="Rib-P_diPkinase"/>
</dbReference>
<accession>A0A3S3R2Z0</accession>
<gene>
    <name evidence="1" type="ORF">VT98_14731</name>
</gene>
<proteinExistence type="predicted"/>
<dbReference type="PANTHER" id="PTHR10210:SF41">
    <property type="entry name" value="RIBOSE-PHOSPHATE PYROPHOSPHOKINASE 1, CHLOROPLASTIC"/>
    <property type="match status" value="1"/>
</dbReference>
<dbReference type="EMBL" id="MTKP01000473">
    <property type="protein sequence ID" value="RWX42912.1"/>
    <property type="molecule type" value="Genomic_DNA"/>
</dbReference>
<name>A0A3S3R2Z0_9BACT</name>
<dbReference type="InterPro" id="IPR029057">
    <property type="entry name" value="PRTase-like"/>
</dbReference>
<keyword evidence="2" id="KW-1185">Reference proteome</keyword>
<comment type="caution">
    <text evidence="1">The sequence shown here is derived from an EMBL/GenBank/DDBJ whole genome shotgun (WGS) entry which is preliminary data.</text>
</comment>
<dbReference type="Pfam" id="PF14572">
    <property type="entry name" value="Pribosyl_synth"/>
    <property type="match status" value="1"/>
</dbReference>
<dbReference type="PANTHER" id="PTHR10210">
    <property type="entry name" value="RIBOSE-PHOSPHATE DIPHOSPHOKINASE FAMILY MEMBER"/>
    <property type="match status" value="1"/>
</dbReference>
<dbReference type="GO" id="GO:0002189">
    <property type="term" value="C:ribose phosphate diphosphokinase complex"/>
    <property type="evidence" value="ECO:0007669"/>
    <property type="project" value="TreeGrafter"/>
</dbReference>
<dbReference type="EC" id="2.7.6.1" evidence="1"/>
<feature type="non-terminal residue" evidence="1">
    <location>
        <position position="1"/>
    </location>
</feature>
<keyword evidence="1" id="KW-0808">Transferase</keyword>
<dbReference type="GO" id="GO:0005737">
    <property type="term" value="C:cytoplasm"/>
    <property type="evidence" value="ECO:0007669"/>
    <property type="project" value="TreeGrafter"/>
</dbReference>
<dbReference type="Gene3D" id="3.40.50.2020">
    <property type="match status" value="2"/>
</dbReference>
<dbReference type="GO" id="GO:0006015">
    <property type="term" value="P:5-phosphoribose 1-diphosphate biosynthetic process"/>
    <property type="evidence" value="ECO:0007669"/>
    <property type="project" value="TreeGrafter"/>
</dbReference>
<dbReference type="GO" id="GO:0000287">
    <property type="term" value="F:magnesium ion binding"/>
    <property type="evidence" value="ECO:0007669"/>
    <property type="project" value="InterPro"/>
</dbReference>
<evidence type="ECO:0000313" key="1">
    <source>
        <dbReference type="EMBL" id="RWX42912.1"/>
    </source>
</evidence>
<protein>
    <submittedName>
        <fullName evidence="1">Phosphoribosyl synthetase-associated domain-containing protein</fullName>
        <ecNumber evidence="1">2.7.6.1</ecNumber>
    </submittedName>
</protein>
<dbReference type="AlphaFoldDB" id="A0A3S3R2Z0"/>
<dbReference type="SUPFAM" id="SSF53271">
    <property type="entry name" value="PRTase-like"/>
    <property type="match status" value="1"/>
</dbReference>
<sequence length="76" mass="8102">NGAKEVHACCAHAVLSGPAIERINNSQIKSLVVTNSIPLADKGERCDKIKVLSVGELLGEAISRIHSEDSVSYLFV</sequence>
<dbReference type="GO" id="GO:0004749">
    <property type="term" value="F:ribose phosphate diphosphokinase activity"/>
    <property type="evidence" value="ECO:0007669"/>
    <property type="project" value="UniProtKB-EC"/>
</dbReference>
<evidence type="ECO:0000313" key="2">
    <source>
        <dbReference type="Proteomes" id="UP000288086"/>
    </source>
</evidence>
<organism evidence="1 2">
    <name type="scientific">Candidatus Electrothrix communis</name>
    <dbReference type="NCBI Taxonomy" id="1859133"/>
    <lineage>
        <taxon>Bacteria</taxon>
        <taxon>Pseudomonadati</taxon>
        <taxon>Thermodesulfobacteriota</taxon>
        <taxon>Desulfobulbia</taxon>
        <taxon>Desulfobulbales</taxon>
        <taxon>Desulfobulbaceae</taxon>
        <taxon>Candidatus Electrothrix</taxon>
    </lineage>
</organism>
<dbReference type="GO" id="GO:0006164">
    <property type="term" value="P:purine nucleotide biosynthetic process"/>
    <property type="evidence" value="ECO:0007669"/>
    <property type="project" value="TreeGrafter"/>
</dbReference>
<reference evidence="1 2" key="1">
    <citation type="submission" date="2017-01" db="EMBL/GenBank/DDBJ databases">
        <title>The cable genome- insights into the physiology and evolution of filamentous bacteria capable of sulfide oxidation via long distance electron transfer.</title>
        <authorList>
            <person name="Schreiber L."/>
            <person name="Bjerg J.T."/>
            <person name="Boggild A."/>
            <person name="Van De Vossenberg J."/>
            <person name="Meysman F."/>
            <person name="Nielsen L.P."/>
            <person name="Schramm A."/>
            <person name="Kjeldsen K.U."/>
        </authorList>
    </citation>
    <scope>NUCLEOTIDE SEQUENCE [LARGE SCALE GENOMIC DNA]</scope>
    <source>
        <strain evidence="1">A1</strain>
    </source>
</reference>
<dbReference type="Proteomes" id="UP000288086">
    <property type="component" value="Unassembled WGS sequence"/>
</dbReference>